<dbReference type="GO" id="GO:0061817">
    <property type="term" value="P:endoplasmic reticulum-plasma membrane tethering"/>
    <property type="evidence" value="ECO:0007669"/>
    <property type="project" value="TreeGrafter"/>
</dbReference>
<sequence length="315" mass="35345">MATDLLLIHPSDITFRCKFSFQSPSLLLSLRFFAHSLSLSLSLTVELKKQSSCVVRLANHASHYVAFKVKTTSPKKYCVRPTVGIVQPHGTCDFTGIHFSYFSIPVTFTMQAQRTAPPDFNCKDKFLVQSAVVPAGTTEDDISSDLFVKDSGRLVEEKKLRVVLIIPSSSPENGDLSQDPPVQMPSPVTVEKSLEVAQGLKEDGTDRGTVVPRLDEKEGDMKQVNSIEKLSYPKDFKELESRLSIMDAKLREAEGTIAKLNEEKRRNTREKNLLKQELEMMKKKIKIKRAQEGFPFLFVCVVSLVSMAVGYYIHP</sequence>
<reference evidence="5 6" key="1">
    <citation type="journal article" date="2023" name="Life. Sci Alliance">
        <title>Evolutionary insights into 3D genome organization and epigenetic landscape of Vigna mungo.</title>
        <authorList>
            <person name="Junaid A."/>
            <person name="Singh B."/>
            <person name="Bhatia S."/>
        </authorList>
    </citation>
    <scope>NUCLEOTIDE SEQUENCE [LARGE SCALE GENOMIC DNA]</scope>
    <source>
        <strain evidence="5">Urdbean</strain>
    </source>
</reference>
<dbReference type="Pfam" id="PF00635">
    <property type="entry name" value="Motile_Sperm"/>
    <property type="match status" value="1"/>
</dbReference>
<dbReference type="GO" id="GO:0005789">
    <property type="term" value="C:endoplasmic reticulum membrane"/>
    <property type="evidence" value="ECO:0007669"/>
    <property type="project" value="InterPro"/>
</dbReference>
<evidence type="ECO:0000256" key="3">
    <source>
        <dbReference type="SAM" id="Phobius"/>
    </source>
</evidence>
<dbReference type="FunFam" id="2.60.40.10:FF:000813">
    <property type="entry name" value="Vesicle-associated protein 1-1"/>
    <property type="match status" value="1"/>
</dbReference>
<feature type="coiled-coil region" evidence="2">
    <location>
        <begin position="236"/>
        <end position="291"/>
    </location>
</feature>
<dbReference type="PANTHER" id="PTHR10809:SF148">
    <property type="entry name" value="OS01G0936800 PROTEIN"/>
    <property type="match status" value="1"/>
</dbReference>
<proteinExistence type="inferred from homology"/>
<evidence type="ECO:0000256" key="2">
    <source>
        <dbReference type="SAM" id="Coils"/>
    </source>
</evidence>
<keyword evidence="3" id="KW-1133">Transmembrane helix</keyword>
<keyword evidence="2" id="KW-0175">Coiled coil</keyword>
<name>A0AAQ3MKA9_VIGMU</name>
<dbReference type="InterPro" id="IPR016763">
    <property type="entry name" value="VAP"/>
</dbReference>
<comment type="similarity">
    <text evidence="1">Belongs to the VAMP-associated protein (VAP) (TC 9.B.17) family.</text>
</comment>
<dbReference type="AlphaFoldDB" id="A0AAQ3MKA9"/>
<feature type="transmembrane region" description="Helical" evidence="3">
    <location>
        <begin position="293"/>
        <end position="313"/>
    </location>
</feature>
<dbReference type="PROSITE" id="PS50202">
    <property type="entry name" value="MSP"/>
    <property type="match status" value="1"/>
</dbReference>
<keyword evidence="3" id="KW-0472">Membrane</keyword>
<evidence type="ECO:0000259" key="4">
    <source>
        <dbReference type="PROSITE" id="PS50202"/>
    </source>
</evidence>
<dbReference type="Gene3D" id="2.60.40.10">
    <property type="entry name" value="Immunoglobulins"/>
    <property type="match status" value="1"/>
</dbReference>
<organism evidence="5 6">
    <name type="scientific">Vigna mungo</name>
    <name type="common">Black gram</name>
    <name type="synonym">Phaseolus mungo</name>
    <dbReference type="NCBI Taxonomy" id="3915"/>
    <lineage>
        <taxon>Eukaryota</taxon>
        <taxon>Viridiplantae</taxon>
        <taxon>Streptophyta</taxon>
        <taxon>Embryophyta</taxon>
        <taxon>Tracheophyta</taxon>
        <taxon>Spermatophyta</taxon>
        <taxon>Magnoliopsida</taxon>
        <taxon>eudicotyledons</taxon>
        <taxon>Gunneridae</taxon>
        <taxon>Pentapetalae</taxon>
        <taxon>rosids</taxon>
        <taxon>fabids</taxon>
        <taxon>Fabales</taxon>
        <taxon>Fabaceae</taxon>
        <taxon>Papilionoideae</taxon>
        <taxon>50 kb inversion clade</taxon>
        <taxon>NPAAA clade</taxon>
        <taxon>indigoferoid/millettioid clade</taxon>
        <taxon>Phaseoleae</taxon>
        <taxon>Vigna</taxon>
    </lineage>
</organism>
<dbReference type="Proteomes" id="UP001374535">
    <property type="component" value="Chromosome 10"/>
</dbReference>
<evidence type="ECO:0000256" key="1">
    <source>
        <dbReference type="ARBA" id="ARBA00008932"/>
    </source>
</evidence>
<evidence type="ECO:0000313" key="6">
    <source>
        <dbReference type="Proteomes" id="UP001374535"/>
    </source>
</evidence>
<dbReference type="GO" id="GO:0005886">
    <property type="term" value="C:plasma membrane"/>
    <property type="evidence" value="ECO:0007669"/>
    <property type="project" value="TreeGrafter"/>
</dbReference>
<dbReference type="InterPro" id="IPR008962">
    <property type="entry name" value="PapD-like_sf"/>
</dbReference>
<evidence type="ECO:0000313" key="5">
    <source>
        <dbReference type="EMBL" id="WVY92511.1"/>
    </source>
</evidence>
<dbReference type="InterPro" id="IPR000535">
    <property type="entry name" value="MSP_dom"/>
</dbReference>
<protein>
    <recommendedName>
        <fullName evidence="4">MSP domain-containing protein</fullName>
    </recommendedName>
</protein>
<dbReference type="PIRSF" id="PIRSF019693">
    <property type="entry name" value="VAMP-associated"/>
    <property type="match status" value="1"/>
</dbReference>
<dbReference type="InterPro" id="IPR013783">
    <property type="entry name" value="Ig-like_fold"/>
</dbReference>
<dbReference type="SUPFAM" id="SSF49354">
    <property type="entry name" value="PapD-like"/>
    <property type="match status" value="1"/>
</dbReference>
<dbReference type="PANTHER" id="PTHR10809">
    <property type="entry name" value="VESICLE-ASSOCIATED MEMBRANE PROTEIN-ASSOCIATED PROTEIN"/>
    <property type="match status" value="1"/>
</dbReference>
<dbReference type="EMBL" id="CP144691">
    <property type="protein sequence ID" value="WVY92511.1"/>
    <property type="molecule type" value="Genomic_DNA"/>
</dbReference>
<feature type="domain" description="MSP" evidence="4">
    <location>
        <begin position="5"/>
        <end position="165"/>
    </location>
</feature>
<gene>
    <name evidence="5" type="ORF">V8G54_031599</name>
</gene>
<dbReference type="GO" id="GO:0090158">
    <property type="term" value="P:endoplasmic reticulum membrane organization"/>
    <property type="evidence" value="ECO:0007669"/>
    <property type="project" value="TreeGrafter"/>
</dbReference>
<keyword evidence="3" id="KW-0812">Transmembrane</keyword>
<accession>A0AAQ3MKA9</accession>
<keyword evidence="6" id="KW-1185">Reference proteome</keyword>